<evidence type="ECO:0000256" key="1">
    <source>
        <dbReference type="SAM" id="MobiDB-lite"/>
    </source>
</evidence>
<feature type="region of interest" description="Disordered" evidence="1">
    <location>
        <begin position="241"/>
        <end position="264"/>
    </location>
</feature>
<gene>
    <name evidence="2" type="ORF">P2G67_05175</name>
</gene>
<name>A0ABT5YK84_9PROT</name>
<protein>
    <recommendedName>
        <fullName evidence="4">Sulfotransferase family protein</fullName>
    </recommendedName>
</protein>
<accession>A0ABT5YK84</accession>
<dbReference type="RefSeq" id="WP_275820724.1">
    <property type="nucleotide sequence ID" value="NZ_JARHUD010000003.1"/>
</dbReference>
<organism evidence="2 3">
    <name type="scientific">Aquibaculum arenosum</name>
    <dbReference type="NCBI Taxonomy" id="3032591"/>
    <lineage>
        <taxon>Bacteria</taxon>
        <taxon>Pseudomonadati</taxon>
        <taxon>Pseudomonadota</taxon>
        <taxon>Alphaproteobacteria</taxon>
        <taxon>Rhodospirillales</taxon>
        <taxon>Rhodovibrionaceae</taxon>
        <taxon>Aquibaculum</taxon>
    </lineage>
</organism>
<dbReference type="Proteomes" id="UP001215503">
    <property type="component" value="Unassembled WGS sequence"/>
</dbReference>
<evidence type="ECO:0008006" key="4">
    <source>
        <dbReference type="Google" id="ProtNLM"/>
    </source>
</evidence>
<dbReference type="SUPFAM" id="SSF52540">
    <property type="entry name" value="P-loop containing nucleoside triphosphate hydrolases"/>
    <property type="match status" value="1"/>
</dbReference>
<sequence>MTRILGLSRSGNHAIIDWILAQLSGRWLFQNCVVPEQDPFAGARPTDHGACHESNLAGFDPEGVEPGELDHLLFSQEDCFLRSAWGERATEIQESAIEQRLGSIGTRIDLLILRDPYNLFASRRRFNGTLLPEATALRVWKQHARAFLGLRTCLSHRFLAVSYNRWCRDPGYRQRLAEQLGLNFTDARVDAVPAVGGGSSFDGQDYHGQASRMAVHKRWRHFADDPRFRRLFDDQTKELAYRTHGPPPWEEQSLRSPLQEALPA</sequence>
<dbReference type="EMBL" id="JARHUD010000003">
    <property type="protein sequence ID" value="MDF2095361.1"/>
    <property type="molecule type" value="Genomic_DNA"/>
</dbReference>
<evidence type="ECO:0000313" key="3">
    <source>
        <dbReference type="Proteomes" id="UP001215503"/>
    </source>
</evidence>
<evidence type="ECO:0000313" key="2">
    <source>
        <dbReference type="EMBL" id="MDF2095361.1"/>
    </source>
</evidence>
<dbReference type="Gene3D" id="3.40.50.300">
    <property type="entry name" value="P-loop containing nucleotide triphosphate hydrolases"/>
    <property type="match status" value="1"/>
</dbReference>
<proteinExistence type="predicted"/>
<reference evidence="2 3" key="1">
    <citation type="submission" date="2023-03" db="EMBL/GenBank/DDBJ databases">
        <title>Fodinicurvata sp. CAU 1616 isolated from sea sendiment.</title>
        <authorList>
            <person name="Kim W."/>
        </authorList>
    </citation>
    <scope>NUCLEOTIDE SEQUENCE [LARGE SCALE GENOMIC DNA]</scope>
    <source>
        <strain evidence="2 3">CAU 1616</strain>
    </source>
</reference>
<keyword evidence="3" id="KW-1185">Reference proteome</keyword>
<dbReference type="InterPro" id="IPR027417">
    <property type="entry name" value="P-loop_NTPase"/>
</dbReference>
<comment type="caution">
    <text evidence="2">The sequence shown here is derived from an EMBL/GenBank/DDBJ whole genome shotgun (WGS) entry which is preliminary data.</text>
</comment>